<feature type="compositionally biased region" description="Polar residues" evidence="4">
    <location>
        <begin position="40"/>
        <end position="50"/>
    </location>
</feature>
<evidence type="ECO:0000256" key="2">
    <source>
        <dbReference type="ARBA" id="ARBA00022737"/>
    </source>
</evidence>
<keyword evidence="2" id="KW-0677">Repeat</keyword>
<name>A0A0R3UM72_MESCO</name>
<reference evidence="6 7" key="1">
    <citation type="submission" date="2018-10" db="EMBL/GenBank/DDBJ databases">
        <authorList>
            <consortium name="Pathogen Informatics"/>
        </authorList>
    </citation>
    <scope>NUCLEOTIDE SEQUENCE [LARGE SCALE GENOMIC DNA]</scope>
</reference>
<dbReference type="GO" id="GO:0005737">
    <property type="term" value="C:cytoplasm"/>
    <property type="evidence" value="ECO:0007669"/>
    <property type="project" value="TreeGrafter"/>
</dbReference>
<dbReference type="SUPFAM" id="SSF52058">
    <property type="entry name" value="L domain-like"/>
    <property type="match status" value="2"/>
</dbReference>
<dbReference type="EMBL" id="UXSR01005582">
    <property type="protein sequence ID" value="VDD82833.1"/>
    <property type="molecule type" value="Genomic_DNA"/>
</dbReference>
<evidence type="ECO:0000256" key="3">
    <source>
        <dbReference type="ARBA" id="ARBA00023786"/>
    </source>
</evidence>
<feature type="region of interest" description="Disordered" evidence="4">
    <location>
        <begin position="40"/>
        <end position="100"/>
    </location>
</feature>
<dbReference type="PROSITE" id="PS51450">
    <property type="entry name" value="LRR"/>
    <property type="match status" value="4"/>
</dbReference>
<dbReference type="InterPro" id="IPR032675">
    <property type="entry name" value="LRR_dom_sf"/>
</dbReference>
<evidence type="ECO:0000256" key="4">
    <source>
        <dbReference type="SAM" id="MobiDB-lite"/>
    </source>
</evidence>
<dbReference type="SMART" id="SM00365">
    <property type="entry name" value="LRR_SD22"/>
    <property type="match status" value="5"/>
</dbReference>
<feature type="domain" description="Disease resistance R13L4/SHOC-2-like LRR" evidence="5">
    <location>
        <begin position="466"/>
        <end position="550"/>
    </location>
</feature>
<dbReference type="PANTHER" id="PTHR48051:SF1">
    <property type="entry name" value="RAS SUPPRESSOR PROTEIN 1"/>
    <property type="match status" value="1"/>
</dbReference>
<dbReference type="SMART" id="SM00364">
    <property type="entry name" value="LRR_BAC"/>
    <property type="match status" value="10"/>
</dbReference>
<dbReference type="InterPro" id="IPR055414">
    <property type="entry name" value="LRR_R13L4/SHOC2-like"/>
</dbReference>
<dbReference type="Pfam" id="PF13855">
    <property type="entry name" value="LRR_8"/>
    <property type="match status" value="2"/>
</dbReference>
<dbReference type="STRING" id="53468.A0A0R3UM72"/>
<protein>
    <recommendedName>
        <fullName evidence="5">Disease resistance R13L4/SHOC-2-like LRR domain-containing protein</fullName>
    </recommendedName>
</protein>
<dbReference type="Proteomes" id="UP000267029">
    <property type="component" value="Unassembled WGS sequence"/>
</dbReference>
<organism evidence="6 7">
    <name type="scientific">Mesocestoides corti</name>
    <name type="common">Flatworm</name>
    <dbReference type="NCBI Taxonomy" id="53468"/>
    <lineage>
        <taxon>Eukaryota</taxon>
        <taxon>Metazoa</taxon>
        <taxon>Spiralia</taxon>
        <taxon>Lophotrochozoa</taxon>
        <taxon>Platyhelminthes</taxon>
        <taxon>Cestoda</taxon>
        <taxon>Eucestoda</taxon>
        <taxon>Cyclophyllidea</taxon>
        <taxon>Mesocestoididae</taxon>
        <taxon>Mesocestoides</taxon>
    </lineage>
</organism>
<dbReference type="AlphaFoldDB" id="A0A0R3UM72"/>
<dbReference type="PANTHER" id="PTHR48051">
    <property type="match status" value="1"/>
</dbReference>
<evidence type="ECO:0000313" key="6">
    <source>
        <dbReference type="EMBL" id="VDD82833.1"/>
    </source>
</evidence>
<proteinExistence type="inferred from homology"/>
<dbReference type="FunFam" id="3.80.10.10:FF:000281">
    <property type="entry name" value="Leucine-rich repeat protein soc-2"/>
    <property type="match status" value="1"/>
</dbReference>
<dbReference type="InterPro" id="IPR001611">
    <property type="entry name" value="Leu-rich_rpt"/>
</dbReference>
<dbReference type="InterPro" id="IPR050216">
    <property type="entry name" value="LRR_domain-containing"/>
</dbReference>
<dbReference type="OrthoDB" id="676979at2759"/>
<keyword evidence="7" id="KW-1185">Reference proteome</keyword>
<evidence type="ECO:0000259" key="5">
    <source>
        <dbReference type="Pfam" id="PF23598"/>
    </source>
</evidence>
<dbReference type="Pfam" id="PF23598">
    <property type="entry name" value="LRR_14"/>
    <property type="match status" value="1"/>
</dbReference>
<gene>
    <name evidence="6" type="ORF">MCOS_LOCUS8836</name>
</gene>
<sequence>MASGTVNGSNSSSDSANYAHNIGHDLDYFDMVNTLETTSLNSQKKSSLVGSTPFDPKKSKVTVQRPGEQKAYQCGPNLKKNKKTDSFGGGLRTTSTTLRQPHWPPLSIRAAITPLSKTPCPWRIGDMRVGGARRCRCAFSQPLELWPGRVLRTILRKCHAHKPRQTAEGVGHDSAKEISRCRDEGNAHLNLSRSQLHSLPTSIRDLSGHLRELFLYSNKLVSLPNEIGTLTQLESLLVQENSLTCLPDTLAECTRLRILDVRHNKLCEIPQVIYRLSSLTHLLLRFNRIRVVDRAIGRLKNLQVLSLRENKIRNLPSIPGVCELVQLTTLDVSHNHLEHLHEEIGQCKNLSGISLQHNELTSLPESIGELSLLERLGISPCPLIFGQNGRPEINMDHNQITKIPFGIFSRASNLAKLNMKDNQLASLPPDVKTWTSLVELNLGTNQLTKLPDDIDHLLNLERIPASIQELRKLRVLDLEENHLDCLPTEIGNLAELQRLVVQSNRLTVLPPSIGNLQNLVYLAIGENDLQSLTPAIGKLKSLETLYLNDNFNLHDLPSELAMCCGLQIMSIENCPLSKIPVEVVSAGPSLVIQYLRLQSSYGQV</sequence>
<comment type="similarity">
    <text evidence="3">Belongs to the SHOC2 family.</text>
</comment>
<dbReference type="Gene3D" id="3.80.10.10">
    <property type="entry name" value="Ribonuclease Inhibitor"/>
    <property type="match status" value="4"/>
</dbReference>
<accession>A0A0R3UM72</accession>
<evidence type="ECO:0000256" key="1">
    <source>
        <dbReference type="ARBA" id="ARBA00022614"/>
    </source>
</evidence>
<dbReference type="InterPro" id="IPR003591">
    <property type="entry name" value="Leu-rich_rpt_typical-subtyp"/>
</dbReference>
<dbReference type="SMART" id="SM00369">
    <property type="entry name" value="LRR_TYP"/>
    <property type="match status" value="10"/>
</dbReference>
<keyword evidence="1" id="KW-0433">Leucine-rich repeat</keyword>
<evidence type="ECO:0000313" key="7">
    <source>
        <dbReference type="Proteomes" id="UP000267029"/>
    </source>
</evidence>